<sequence length="125" mass="14417">QNQRSSPEMDRWRAVYHLATRLVQAARNSQLEPDKLRAYLSNLKKTYEKDCPRAADLPERTEDLSEDVSQEKPFLKCLLAIVFQSIFPPQQFVPQSKPCIRSQYQDELEKKGSLPTGLGAMCYLQ</sequence>
<proteinExistence type="predicted"/>
<dbReference type="Proteomes" id="UP000030759">
    <property type="component" value="Unassembled WGS sequence"/>
</dbReference>
<gene>
    <name evidence="1" type="ORF">H671_1g4084</name>
</gene>
<evidence type="ECO:0000313" key="1">
    <source>
        <dbReference type="EMBL" id="ERE87027.1"/>
    </source>
</evidence>
<name>A0A061IJA3_CRIGR</name>
<accession>A0A061IJA3</accession>
<organism evidence="1 2">
    <name type="scientific">Cricetulus griseus</name>
    <name type="common">Chinese hamster</name>
    <name type="synonym">Cricetulus barabensis griseus</name>
    <dbReference type="NCBI Taxonomy" id="10029"/>
    <lineage>
        <taxon>Eukaryota</taxon>
        <taxon>Metazoa</taxon>
        <taxon>Chordata</taxon>
        <taxon>Craniata</taxon>
        <taxon>Vertebrata</taxon>
        <taxon>Euteleostomi</taxon>
        <taxon>Mammalia</taxon>
        <taxon>Eutheria</taxon>
        <taxon>Euarchontoglires</taxon>
        <taxon>Glires</taxon>
        <taxon>Rodentia</taxon>
        <taxon>Myomorpha</taxon>
        <taxon>Muroidea</taxon>
        <taxon>Cricetidae</taxon>
        <taxon>Cricetinae</taxon>
        <taxon>Cricetulus</taxon>
    </lineage>
</organism>
<reference evidence="2" key="1">
    <citation type="journal article" date="2013" name="Nat. Biotechnol.">
        <title>Chinese hamster genome sequenced from sorted chromosomes.</title>
        <authorList>
            <person name="Brinkrolf K."/>
            <person name="Rupp O."/>
            <person name="Laux H."/>
            <person name="Kollin F."/>
            <person name="Ernst W."/>
            <person name="Linke B."/>
            <person name="Kofler R."/>
            <person name="Romand S."/>
            <person name="Hesse F."/>
            <person name="Budach W.E."/>
            <person name="Galosy S."/>
            <person name="Muller D."/>
            <person name="Noll T."/>
            <person name="Wienberg J."/>
            <person name="Jostock T."/>
            <person name="Leonard M."/>
            <person name="Grillari J."/>
            <person name="Tauch A."/>
            <person name="Goesmann A."/>
            <person name="Helk B."/>
            <person name="Mott J.E."/>
            <person name="Puhler A."/>
            <person name="Borth N."/>
        </authorList>
    </citation>
    <scope>NUCLEOTIDE SEQUENCE [LARGE SCALE GENOMIC DNA]</scope>
    <source>
        <strain evidence="2">17A/GY</strain>
    </source>
</reference>
<dbReference type="AlphaFoldDB" id="A0A061IJA3"/>
<feature type="non-terminal residue" evidence="1">
    <location>
        <position position="1"/>
    </location>
</feature>
<dbReference type="EMBL" id="KE667262">
    <property type="protein sequence ID" value="ERE87027.1"/>
    <property type="molecule type" value="Genomic_DNA"/>
</dbReference>
<evidence type="ECO:0000313" key="2">
    <source>
        <dbReference type="Proteomes" id="UP000030759"/>
    </source>
</evidence>
<protein>
    <submittedName>
        <fullName evidence="1">Putative mutS protein</fullName>
    </submittedName>
</protein>